<name>A0ABW1AQ59_9RHOO</name>
<evidence type="ECO:0000313" key="4">
    <source>
        <dbReference type="Proteomes" id="UP001595974"/>
    </source>
</evidence>
<accession>A0ABW1AQ59</accession>
<keyword evidence="4" id="KW-1185">Reference proteome</keyword>
<dbReference type="SUPFAM" id="SSF54001">
    <property type="entry name" value="Cysteine proteinases"/>
    <property type="match status" value="1"/>
</dbReference>
<dbReference type="SMART" id="SM00460">
    <property type="entry name" value="TGc"/>
    <property type="match status" value="1"/>
</dbReference>
<dbReference type="RefSeq" id="WP_096450406.1">
    <property type="nucleotide sequence ID" value="NZ_JBHSOG010000028.1"/>
</dbReference>
<feature type="region of interest" description="Disordered" evidence="1">
    <location>
        <begin position="611"/>
        <end position="650"/>
    </location>
</feature>
<dbReference type="InterPro" id="IPR002931">
    <property type="entry name" value="Transglutaminase-like"/>
</dbReference>
<evidence type="ECO:0000256" key="1">
    <source>
        <dbReference type="SAM" id="MobiDB-lite"/>
    </source>
</evidence>
<dbReference type="Pfam" id="PF09899">
    <property type="entry name" value="DUF2126"/>
    <property type="match status" value="1"/>
</dbReference>
<dbReference type="Pfam" id="PF08379">
    <property type="entry name" value="Bact_transglu_N"/>
    <property type="match status" value="1"/>
</dbReference>
<dbReference type="Gene3D" id="3.10.620.30">
    <property type="match status" value="1"/>
</dbReference>
<dbReference type="InterPro" id="IPR013589">
    <property type="entry name" value="Bac_transglu_N"/>
</dbReference>
<comment type="caution">
    <text evidence="3">The sequence shown here is derived from an EMBL/GenBank/DDBJ whole genome shotgun (WGS) entry which is preliminary data.</text>
</comment>
<proteinExistence type="predicted"/>
<protein>
    <submittedName>
        <fullName evidence="3">DUF2126 domain-containing protein</fullName>
    </submittedName>
</protein>
<organism evidence="3 4">
    <name type="scientific">Thauera sinica</name>
    <dbReference type="NCBI Taxonomy" id="2665146"/>
    <lineage>
        <taxon>Bacteria</taxon>
        <taxon>Pseudomonadati</taxon>
        <taxon>Pseudomonadota</taxon>
        <taxon>Betaproteobacteria</taxon>
        <taxon>Rhodocyclales</taxon>
        <taxon>Zoogloeaceae</taxon>
        <taxon>Thauera</taxon>
    </lineage>
</organism>
<dbReference type="InterPro" id="IPR038765">
    <property type="entry name" value="Papain-like_cys_pep_sf"/>
</dbReference>
<reference evidence="4" key="1">
    <citation type="journal article" date="2019" name="Int. J. Syst. Evol. Microbiol.">
        <title>The Global Catalogue of Microorganisms (GCM) 10K type strain sequencing project: providing services to taxonomists for standard genome sequencing and annotation.</title>
        <authorList>
            <consortium name="The Broad Institute Genomics Platform"/>
            <consortium name="The Broad Institute Genome Sequencing Center for Infectious Disease"/>
            <person name="Wu L."/>
            <person name="Ma J."/>
        </authorList>
    </citation>
    <scope>NUCLEOTIDE SEQUENCE [LARGE SCALE GENOMIC DNA]</scope>
    <source>
        <strain evidence="4">SHR3</strain>
    </source>
</reference>
<dbReference type="EMBL" id="JBHSOG010000028">
    <property type="protein sequence ID" value="MFC5769285.1"/>
    <property type="molecule type" value="Genomic_DNA"/>
</dbReference>
<dbReference type="PANTHER" id="PTHR33490:SF1">
    <property type="entry name" value="SLL1233 PROTEIN"/>
    <property type="match status" value="1"/>
</dbReference>
<dbReference type="PANTHER" id="PTHR33490">
    <property type="entry name" value="BLR5614 PROTEIN-RELATED"/>
    <property type="match status" value="1"/>
</dbReference>
<dbReference type="InterPro" id="IPR018667">
    <property type="entry name" value="DUF2126"/>
</dbReference>
<feature type="domain" description="Transglutaminase-like" evidence="2">
    <location>
        <begin position="175"/>
        <end position="251"/>
    </location>
</feature>
<feature type="compositionally biased region" description="Low complexity" evidence="1">
    <location>
        <begin position="617"/>
        <end position="641"/>
    </location>
</feature>
<dbReference type="Proteomes" id="UP001595974">
    <property type="component" value="Unassembled WGS sequence"/>
</dbReference>
<dbReference type="Pfam" id="PF01841">
    <property type="entry name" value="Transglut_core"/>
    <property type="match status" value="1"/>
</dbReference>
<gene>
    <name evidence="3" type="ORF">ACFPTN_07850</name>
</gene>
<evidence type="ECO:0000259" key="2">
    <source>
        <dbReference type="SMART" id="SM00460"/>
    </source>
</evidence>
<evidence type="ECO:0000313" key="3">
    <source>
        <dbReference type="EMBL" id="MFC5769285.1"/>
    </source>
</evidence>
<sequence>MSIHVKLSHITHYRYDRPVTLSPQVVRLRPAPHCRTAIHAYSLTVEPGRHFINWQQDPQANYLARLVFPETTRELKVEVDLVAEMSVINPFDFFLEPSAEKFPFAYEDDQRDELESYLRTIPLDEIGPRFRDYLGAVPLEPRASVDFLVDLNMRLQQDIEYLVRLEPGVQTPEETLALASGSCRDSAWLLVQLLRHLGLAARFVSGYLIQLTPDVKSLDGPSGTEVDFTDLHAWCEVYLPGAGWVGLDPTSGLFAGEGHIPLACSPEPSSAAPITGYTDECECEFEHRMKVERVWEAPRVTKPYGDEQWAEIEALGHRIDGDLEAFDVRLTQGGEPTFVSLDDRDGAAWNGDALDPLDRDAAMPSKRTLAENLMFRLKDHYAPQGLLHFGQGKWYPGEQLPRWSLNCYWRKDGEPIWRNPDLLARELSGTGVDEATAGRFLARVARRLGVDAKWMVPAYEDAWYYLWRERRLPANVDPHDSRVDDPLERARLARVFDRGLKQAIGHVLPIMRSHAGPQRWQSGPWFLRPERLYLTPGDSPIGYRLPLESQPWVGKGDYPWIHHADPNQAFPSLPGHAELRQQLRPTGAIIGADSGLGGEVHGGAWTTGRAGHAGFHGPQDPAAGEGPAGGPAAAPGPGKLADPTRRPQPFESAGWITRSAICAEPRGGLLHIFMPPTAALEDYLEIVAAVEETAAEFALPVVLEGYEPPSDPRLSHFRITPDPGVIEVNIHPAASWDELVERTTTLYEEAHQSRLSTEKFMLDGRHTGTGGGNHFVLGGATTADSPFLRRPDLLRSLVSYWHNHPSLSYLFSGLFIGPTSQAPRVDEARHDSVHELEVAFQQFPEAGKDVPPWLIDRLLRNLLIDASGNTHRAEFCIDKLYSPDGPAGRHGLLELRAFEMPPHARMSLAQQLLLRALIARFWQQPYAPDRLRRWGTELHDRFLLPHWVAEDFRDVIDELRACGYPLGFDWFAPHFEFRFPKYGEFSARGVDVELRMALEPWHVMGEEGAAGRTVRYVDSSVERLQVKVSGLNDDRHVLACNGRAVPLQPTGTVGEFVAGVRYRAWQPPSCLHPTIGVHAPLVFDLVDGWMQRSMGGCVYHVAHPGGRNYETYPVNPYEAEGRRLARFTTTGHTPGRIAPPAVGRNADFPFTLDLRRQGG</sequence>